<dbReference type="EMBL" id="JASBWS010000118">
    <property type="protein sequence ID" value="KAJ9095921.1"/>
    <property type="molecule type" value="Genomic_DNA"/>
</dbReference>
<proteinExistence type="predicted"/>
<keyword evidence="2" id="KW-1185">Reference proteome</keyword>
<protein>
    <submittedName>
        <fullName evidence="1">Uncharacterized protein</fullName>
    </submittedName>
</protein>
<comment type="caution">
    <text evidence="1">The sequence shown here is derived from an EMBL/GenBank/DDBJ whole genome shotgun (WGS) entry which is preliminary data.</text>
</comment>
<dbReference type="Proteomes" id="UP001230649">
    <property type="component" value="Unassembled WGS sequence"/>
</dbReference>
<evidence type="ECO:0000313" key="1">
    <source>
        <dbReference type="EMBL" id="KAJ9095921.1"/>
    </source>
</evidence>
<name>A0ACC2VBB5_9TREE</name>
<evidence type="ECO:0000313" key="2">
    <source>
        <dbReference type="Proteomes" id="UP001230649"/>
    </source>
</evidence>
<sequence length="828" mass="92185">MDSPGAASRKSPIDAKDLQRQLNDLRQRIQSLQHKLEEWAKGNKIVKADRDELNVCLEQSRAEVDEYREYYSKWESVQQELDEARKAIKDAEEERDESRRALEALQSVHEASLRDSQKREAALTTAYQAKMKSLGISTTQDHAKMKMMKAEIVSLKKQLEGNDGHGQSELDKENMTGPEMDVQEGNVVEQRRKRNYDAAFPGPDGKHSSRTCYSLPHLIIIPPETVVDEQRHSPVARENIDRHPLSDNSRHNSPSSRRINKRPNLRHDVGPESPLRRARIDVQVSKPNRILAKETQSDDEDQETQETIPLDFDDVKDEPMGADQPSTVPRNATTSRPLGIPKSEEKPLRAAKARTDDARKDLNGTARMINLHDKTNFVPLVSPDTETASMNFAPIVPQKERADELQGRVMSNGRDRAAEHKQGKSVGTATSTQNSDRNEQIRIKREPSSSKNPPTSVKREAHAAKTERDIKYETPLSSRVGSRSTTPATGSTDKRKLLPIPGWKGGRSSRALAKRDSFEDDDGLGFQASAQPSTVKRMTEVPMSSSKTGGDHDNSPLQAKKYTRPAKHGAIPAHMASEMARSRTTGSPAVGVTNRSPHKVGGRADVIHSDPVQEQSRMTPLGDRDRNVRRGSEASAGKDADVKMSGPHGESGRMAGGRAEENGLDSHGAVGGSTKAKQTNVEKYEINPERNHGLNYAYHEVELRKEERKKLAGHGCIECENYYNAVGEMPVVSRAPIWRSPSPESKRREARTASRKCPHGRHVERGDGAGHETEDDGDTTTEEGKQRVKNQISRHREDWTAPSTPPMYWNIGFPSTQDVAAINQEAER</sequence>
<reference evidence="1" key="1">
    <citation type="submission" date="2023-04" db="EMBL/GenBank/DDBJ databases">
        <title>Draft Genome sequencing of Naganishia species isolated from polar environments using Oxford Nanopore Technology.</title>
        <authorList>
            <person name="Leo P."/>
            <person name="Venkateswaran K."/>
        </authorList>
    </citation>
    <scope>NUCLEOTIDE SEQUENCE</scope>
    <source>
        <strain evidence="1">MNA-CCFEE 5262</strain>
    </source>
</reference>
<organism evidence="1 2">
    <name type="scientific">Naganishia adeliensis</name>
    <dbReference type="NCBI Taxonomy" id="92952"/>
    <lineage>
        <taxon>Eukaryota</taxon>
        <taxon>Fungi</taxon>
        <taxon>Dikarya</taxon>
        <taxon>Basidiomycota</taxon>
        <taxon>Agaricomycotina</taxon>
        <taxon>Tremellomycetes</taxon>
        <taxon>Filobasidiales</taxon>
        <taxon>Filobasidiaceae</taxon>
        <taxon>Naganishia</taxon>
    </lineage>
</organism>
<accession>A0ACC2VBB5</accession>
<gene>
    <name evidence="1" type="ORF">QFC20_006521</name>
</gene>